<sequence length="239" mass="26900">MGYRFLELGYCGNHFIITNKFAAFYPNSMFYHTSKDALSLQWYQNEFPKVKELTHLLANLDAVNGRLIDVKSNSTFFDDGIERNMCTFKSLVRGYVGPTFVPHKMKHVLASFVSNVKHESFTPFGKATEREPMVVDSLTKVSNFLNVSAQQRKLVRHKVCSQVTQHCIWIGALKEVLNGVAIDLDCLSSRGLNNNALLGAQIVHSCLNFLTEIGVFSDLGSSSWMKLSSSKVDFTDSRK</sequence>
<organism evidence="1 2">
    <name type="scientific">Vigna unguiculata</name>
    <name type="common">Cowpea</name>
    <dbReference type="NCBI Taxonomy" id="3917"/>
    <lineage>
        <taxon>Eukaryota</taxon>
        <taxon>Viridiplantae</taxon>
        <taxon>Streptophyta</taxon>
        <taxon>Embryophyta</taxon>
        <taxon>Tracheophyta</taxon>
        <taxon>Spermatophyta</taxon>
        <taxon>Magnoliopsida</taxon>
        <taxon>eudicotyledons</taxon>
        <taxon>Gunneridae</taxon>
        <taxon>Pentapetalae</taxon>
        <taxon>rosids</taxon>
        <taxon>fabids</taxon>
        <taxon>Fabales</taxon>
        <taxon>Fabaceae</taxon>
        <taxon>Papilionoideae</taxon>
        <taxon>50 kb inversion clade</taxon>
        <taxon>NPAAA clade</taxon>
        <taxon>indigoferoid/millettioid clade</taxon>
        <taxon>Phaseoleae</taxon>
        <taxon>Vigna</taxon>
    </lineage>
</organism>
<dbReference type="PANTHER" id="PTHR37763:SF1">
    <property type="entry name" value="EXOSOME COMPLEX EXONUCLEASE"/>
    <property type="match status" value="1"/>
</dbReference>
<dbReference type="PANTHER" id="PTHR37763">
    <property type="entry name" value="EXOSOME COMPLEX EXONUCLEASE"/>
    <property type="match status" value="1"/>
</dbReference>
<dbReference type="AlphaFoldDB" id="A0A4D6M749"/>
<accession>A0A4D6M749</accession>
<reference evidence="1 2" key="1">
    <citation type="submission" date="2019-04" db="EMBL/GenBank/DDBJ databases">
        <title>An improved genome assembly and genetic linkage map for asparagus bean, Vigna unguiculata ssp. sesquipedialis.</title>
        <authorList>
            <person name="Xia Q."/>
            <person name="Zhang R."/>
            <person name="Dong Y."/>
        </authorList>
    </citation>
    <scope>NUCLEOTIDE SEQUENCE [LARGE SCALE GENOMIC DNA]</scope>
    <source>
        <tissue evidence="1">Leaf</tissue>
    </source>
</reference>
<name>A0A4D6M749_VIGUN</name>
<gene>
    <name evidence="1" type="ORF">DEO72_LG6g1070</name>
</gene>
<evidence type="ECO:0000313" key="1">
    <source>
        <dbReference type="EMBL" id="QCD96368.1"/>
    </source>
</evidence>
<keyword evidence="2" id="KW-1185">Reference proteome</keyword>
<proteinExistence type="predicted"/>
<protein>
    <submittedName>
        <fullName evidence="1">Uncharacterized protein</fullName>
    </submittedName>
</protein>
<evidence type="ECO:0000313" key="2">
    <source>
        <dbReference type="Proteomes" id="UP000501690"/>
    </source>
</evidence>
<dbReference type="Proteomes" id="UP000501690">
    <property type="component" value="Linkage Group LG6"/>
</dbReference>
<dbReference type="EMBL" id="CP039350">
    <property type="protein sequence ID" value="QCD96368.1"/>
    <property type="molecule type" value="Genomic_DNA"/>
</dbReference>